<keyword evidence="1 3" id="KW-0378">Hydrolase</keyword>
<dbReference type="InterPro" id="IPR013094">
    <property type="entry name" value="AB_hydrolase_3"/>
</dbReference>
<dbReference type="GO" id="GO:0016787">
    <property type="term" value="F:hydrolase activity"/>
    <property type="evidence" value="ECO:0007669"/>
    <property type="project" value="UniProtKB-KW"/>
</dbReference>
<dbReference type="AlphaFoldDB" id="A0AAD5PD51"/>
<organism evidence="3 4">
    <name type="scientific">Phascolomyces articulosus</name>
    <dbReference type="NCBI Taxonomy" id="60185"/>
    <lineage>
        <taxon>Eukaryota</taxon>
        <taxon>Fungi</taxon>
        <taxon>Fungi incertae sedis</taxon>
        <taxon>Mucoromycota</taxon>
        <taxon>Mucoromycotina</taxon>
        <taxon>Mucoromycetes</taxon>
        <taxon>Mucorales</taxon>
        <taxon>Lichtheimiaceae</taxon>
        <taxon>Phascolomyces</taxon>
    </lineage>
</organism>
<comment type="caution">
    <text evidence="3">The sequence shown here is derived from an EMBL/GenBank/DDBJ whole genome shotgun (WGS) entry which is preliminary data.</text>
</comment>
<evidence type="ECO:0000259" key="2">
    <source>
        <dbReference type="Pfam" id="PF07859"/>
    </source>
</evidence>
<gene>
    <name evidence="3" type="ORF">BDA99DRAFT_561067</name>
</gene>
<dbReference type="SUPFAM" id="SSF53474">
    <property type="entry name" value="alpha/beta-Hydrolases"/>
    <property type="match status" value="1"/>
</dbReference>
<evidence type="ECO:0000313" key="4">
    <source>
        <dbReference type="Proteomes" id="UP001209540"/>
    </source>
</evidence>
<name>A0AAD5PD51_9FUNG</name>
<dbReference type="EMBL" id="JAIXMP010000017">
    <property type="protein sequence ID" value="KAI9259648.1"/>
    <property type="molecule type" value="Genomic_DNA"/>
</dbReference>
<dbReference type="PANTHER" id="PTHR48081:SF8">
    <property type="entry name" value="ALPHA_BETA HYDROLASE FOLD-3 DOMAIN-CONTAINING PROTEIN-RELATED"/>
    <property type="match status" value="1"/>
</dbReference>
<sequence length="319" mass="35325">MAPTTNVKLDPIYAVYCKQAKLFPKASKGEITIHQLRVLSDENSKKQELPDVIEEDKVILYKGTELRMTLFRPPGTENDILPVVIYFHGGGSVCGSKYTHGKPVRDICLKNNVAVVFSDYLLAPEAQFPKAHQDCYLTISWVAENASTIMVDHEKIAVCGDSAGAGFCACAMVKAKENGLGNAIKTQILLYPITARTRENFESSHLFGGEDYNLTAEDAIFYTKTYYGEDPTTDKFGFPLLATVDELKDLPRTLIVTAEADVLRDEAEAYYRKLIEAGVSASSIRILGAVHGFINIPFETSAYKQTMQLISYQLKGAFH</sequence>
<protein>
    <submittedName>
        <fullName evidence="3">Alpha/Beta hydrolase protein</fullName>
    </submittedName>
</protein>
<reference evidence="3" key="2">
    <citation type="submission" date="2023-02" db="EMBL/GenBank/DDBJ databases">
        <authorList>
            <consortium name="DOE Joint Genome Institute"/>
            <person name="Mondo S.J."/>
            <person name="Chang Y."/>
            <person name="Wang Y."/>
            <person name="Ahrendt S."/>
            <person name="Andreopoulos W."/>
            <person name="Barry K."/>
            <person name="Beard J."/>
            <person name="Benny G.L."/>
            <person name="Blankenship S."/>
            <person name="Bonito G."/>
            <person name="Cuomo C."/>
            <person name="Desiro A."/>
            <person name="Gervers K.A."/>
            <person name="Hundley H."/>
            <person name="Kuo A."/>
            <person name="LaButti K."/>
            <person name="Lang B.F."/>
            <person name="Lipzen A."/>
            <person name="O'Donnell K."/>
            <person name="Pangilinan J."/>
            <person name="Reynolds N."/>
            <person name="Sandor L."/>
            <person name="Smith M.W."/>
            <person name="Tsang A."/>
            <person name="Grigoriev I.V."/>
            <person name="Stajich J.E."/>
            <person name="Spatafora J.W."/>
        </authorList>
    </citation>
    <scope>NUCLEOTIDE SEQUENCE</scope>
    <source>
        <strain evidence="3">RSA 2281</strain>
    </source>
</reference>
<dbReference type="Gene3D" id="3.40.50.1820">
    <property type="entry name" value="alpha/beta hydrolase"/>
    <property type="match status" value="1"/>
</dbReference>
<evidence type="ECO:0000313" key="3">
    <source>
        <dbReference type="EMBL" id="KAI9259648.1"/>
    </source>
</evidence>
<feature type="domain" description="Alpha/beta hydrolase fold-3" evidence="2">
    <location>
        <begin position="84"/>
        <end position="294"/>
    </location>
</feature>
<accession>A0AAD5PD51</accession>
<dbReference type="Proteomes" id="UP001209540">
    <property type="component" value="Unassembled WGS sequence"/>
</dbReference>
<dbReference type="InterPro" id="IPR029058">
    <property type="entry name" value="AB_hydrolase_fold"/>
</dbReference>
<dbReference type="InterPro" id="IPR050300">
    <property type="entry name" value="GDXG_lipolytic_enzyme"/>
</dbReference>
<proteinExistence type="predicted"/>
<evidence type="ECO:0000256" key="1">
    <source>
        <dbReference type="ARBA" id="ARBA00022801"/>
    </source>
</evidence>
<reference evidence="3" key="1">
    <citation type="journal article" date="2022" name="IScience">
        <title>Evolution of zygomycete secretomes and the origins of terrestrial fungal ecologies.</title>
        <authorList>
            <person name="Chang Y."/>
            <person name="Wang Y."/>
            <person name="Mondo S."/>
            <person name="Ahrendt S."/>
            <person name="Andreopoulos W."/>
            <person name="Barry K."/>
            <person name="Beard J."/>
            <person name="Benny G.L."/>
            <person name="Blankenship S."/>
            <person name="Bonito G."/>
            <person name="Cuomo C."/>
            <person name="Desiro A."/>
            <person name="Gervers K.A."/>
            <person name="Hundley H."/>
            <person name="Kuo A."/>
            <person name="LaButti K."/>
            <person name="Lang B.F."/>
            <person name="Lipzen A."/>
            <person name="O'Donnell K."/>
            <person name="Pangilinan J."/>
            <person name="Reynolds N."/>
            <person name="Sandor L."/>
            <person name="Smith M.E."/>
            <person name="Tsang A."/>
            <person name="Grigoriev I.V."/>
            <person name="Stajich J.E."/>
            <person name="Spatafora J.W."/>
        </authorList>
    </citation>
    <scope>NUCLEOTIDE SEQUENCE</scope>
    <source>
        <strain evidence="3">RSA 2281</strain>
    </source>
</reference>
<dbReference type="PANTHER" id="PTHR48081">
    <property type="entry name" value="AB HYDROLASE SUPERFAMILY PROTEIN C4A8.06C"/>
    <property type="match status" value="1"/>
</dbReference>
<dbReference type="Pfam" id="PF07859">
    <property type="entry name" value="Abhydrolase_3"/>
    <property type="match status" value="1"/>
</dbReference>
<keyword evidence="4" id="KW-1185">Reference proteome</keyword>